<keyword evidence="5 8" id="KW-1133">Transmembrane helix</keyword>
<dbReference type="InterPro" id="IPR006685">
    <property type="entry name" value="MscS_channel_2nd"/>
</dbReference>
<feature type="coiled-coil region" evidence="7">
    <location>
        <begin position="196"/>
        <end position="290"/>
    </location>
</feature>
<dbReference type="AlphaFoldDB" id="A0A090AL05"/>
<dbReference type="EMBL" id="AP014633">
    <property type="protein sequence ID" value="BAP55760.1"/>
    <property type="molecule type" value="Genomic_DNA"/>
</dbReference>
<name>A0A090AL05_9GAMM</name>
<accession>A0A090AL05</accession>
<protein>
    <submittedName>
        <fullName evidence="12">Small-conductance mechanosensitive channel</fullName>
    </submittedName>
</protein>
<feature type="transmembrane region" description="Helical" evidence="8">
    <location>
        <begin position="746"/>
        <end position="770"/>
    </location>
</feature>
<evidence type="ECO:0000259" key="9">
    <source>
        <dbReference type="Pfam" id="PF00924"/>
    </source>
</evidence>
<dbReference type="InterPro" id="IPR011066">
    <property type="entry name" value="MscS_channel_C_sf"/>
</dbReference>
<dbReference type="InterPro" id="IPR049278">
    <property type="entry name" value="MS_channel_C"/>
</dbReference>
<dbReference type="SUPFAM" id="SSF50182">
    <property type="entry name" value="Sm-like ribonucleoproteins"/>
    <property type="match status" value="1"/>
</dbReference>
<feature type="transmembrane region" description="Helical" evidence="8">
    <location>
        <begin position="983"/>
        <end position="1013"/>
    </location>
</feature>
<dbReference type="SUPFAM" id="SSF82861">
    <property type="entry name" value="Mechanosensitive channel protein MscS (YggB), transmembrane region"/>
    <property type="match status" value="1"/>
</dbReference>
<dbReference type="Pfam" id="PF00924">
    <property type="entry name" value="MS_channel_2nd"/>
    <property type="match status" value="1"/>
</dbReference>
<keyword evidence="4 8" id="KW-0812">Transmembrane</keyword>
<evidence type="ECO:0000256" key="6">
    <source>
        <dbReference type="ARBA" id="ARBA00023136"/>
    </source>
</evidence>
<dbReference type="InterPro" id="IPR023408">
    <property type="entry name" value="MscS_beta-dom_sf"/>
</dbReference>
<feature type="transmembrane region" description="Helical" evidence="8">
    <location>
        <begin position="673"/>
        <end position="696"/>
    </location>
</feature>
<keyword evidence="13" id="KW-1185">Reference proteome</keyword>
<feature type="transmembrane region" description="Helical" evidence="8">
    <location>
        <begin position="12"/>
        <end position="31"/>
    </location>
</feature>
<feature type="domain" description="Mechanosensitive ion channel MscS" evidence="9">
    <location>
        <begin position="1000"/>
        <end position="1068"/>
    </location>
</feature>
<sequence>MFTIKNQLLLNLLSNSVLFLCCYGYALLASAQNPNSLENWPTLQQFQERQQQLNEAQTQNQRYQQSLQIEGLALSTKIKSLENMTPDKMVTTLEIAAQERETIRTQLDNLVLEQRDVQTKLDKWRGYLQEQQNQQEKSTDSSDQAITELTEQLNILTKAIELEKQYLALIRSNTSLLGKRLRLAIEWHARLQQAYQQNLLEKRQQVLQEMRTALEQRRQALMTKQQELPSQLARLETGQVSTERLAEILTTAALERKSAEVELENLRLESKSTEENLVRQSKSIKEQQEKLMLLKKSTPELDNERIQLAIKEILIWELENDIQLQTNAQKLEEQHLEMTKTMRTDLAENRLKLATDWHGKVEMLYQKRQKQDLDSQIQQQQQYYLARSAELREQLEALSETDSPALRYLLEVQITEANEQAQQYEVKLAYLQDQFEQINKLLKQEAEEISPDILRKAQTLKREVTTLAQLLTNKIDILQQKREVIRKQGKNLTDQELEYQQQAEQLLDKVIETVRQRSQQLLALQQPIKTVTFQLENAYKENQRQLLLQRRSWPTSPSEWQILVKDLSKIPTLFVQQMQLTLSSFKQGFQHLSYLVLAIISLAIAMGLGIGWWLYQRLTAFLNSWTEISKRGFLANQLLIGLQLLQKNALGIAITSLFLLLIASNQLDKTSILLSLTLVLIWLGIKLPLNLAWLLLSNNNQLSPERRLKLYRQLQWTLIFTGFLVVLTILGHLLGVSLAVRDLIDTLFMLLLSLTVVPIMYIRNTLLVLLKPLLKSYWLWAYRLVSLLLPLALLAVALLGLIGYINLGWSIAKQMSLFLIVLTGWLIAEGLLADMITFAKNFALKQSDYGLLWTQDIIPLIQKLLGIALIGLAVMSFFWLNGWYADVVKDIAVKESLENLFAYQIGQLSGNPLTIADVLLALLAVWILFWFGSWVRQITYQWIYLNIGDLGIRHSLSVLTQYTVILLGLLITLRVIGFDLTTLMVFAGALGIGIGFGLQNIANNFISGLLLLVERPLRLGDIVTIGDNYEGKVTKIGIRSLTIRHWNYKEIIVPNSELISQTFTNWTHSSSVIRTTLNINVSYNNDPHRVRQILQQVLQEIPEILLEPEPAIFLAEFSDFAINFRIDYYINMDGLGFWKTKSEVLFKIWDHFKQTGITLPCPQYDLHIRSFPPAITD</sequence>
<dbReference type="KEGG" id="tig:THII_1463"/>
<dbReference type="Pfam" id="PF21088">
    <property type="entry name" value="MS_channel_1st"/>
    <property type="match status" value="1"/>
</dbReference>
<dbReference type="GO" id="GO:0005886">
    <property type="term" value="C:plasma membrane"/>
    <property type="evidence" value="ECO:0007669"/>
    <property type="project" value="UniProtKB-SubCell"/>
</dbReference>
<dbReference type="STRING" id="40754.THII_1463"/>
<dbReference type="InterPro" id="IPR052702">
    <property type="entry name" value="MscS-like_channel"/>
</dbReference>
<evidence type="ECO:0000256" key="2">
    <source>
        <dbReference type="ARBA" id="ARBA00008017"/>
    </source>
</evidence>
<dbReference type="Gene3D" id="3.30.70.100">
    <property type="match status" value="1"/>
</dbReference>
<feature type="transmembrane region" description="Helical" evidence="8">
    <location>
        <begin position="956"/>
        <end position="977"/>
    </location>
</feature>
<evidence type="ECO:0000256" key="4">
    <source>
        <dbReference type="ARBA" id="ARBA00022692"/>
    </source>
</evidence>
<feature type="transmembrane region" description="Helical" evidence="8">
    <location>
        <begin position="913"/>
        <end position="935"/>
    </location>
</feature>
<dbReference type="HOGENOM" id="CLU_292352_0_0_6"/>
<reference evidence="12 13" key="1">
    <citation type="journal article" date="2014" name="ISME J.">
        <title>Ecophysiology of Thioploca ingrica as revealed by the complete genome sequence supplemented with proteomic evidence.</title>
        <authorList>
            <person name="Kojima H."/>
            <person name="Ogura Y."/>
            <person name="Yamamoto N."/>
            <person name="Togashi T."/>
            <person name="Mori H."/>
            <person name="Watanabe T."/>
            <person name="Nemoto F."/>
            <person name="Kurokawa K."/>
            <person name="Hayashi T."/>
            <person name="Fukui M."/>
        </authorList>
    </citation>
    <scope>NUCLEOTIDE SEQUENCE [LARGE SCALE GENOMIC DNA]</scope>
</reference>
<evidence type="ECO:0000259" key="10">
    <source>
        <dbReference type="Pfam" id="PF21082"/>
    </source>
</evidence>
<evidence type="ECO:0000313" key="13">
    <source>
        <dbReference type="Proteomes" id="UP000031623"/>
    </source>
</evidence>
<proteinExistence type="inferred from homology"/>
<evidence type="ECO:0000313" key="12">
    <source>
        <dbReference type="EMBL" id="BAP55760.1"/>
    </source>
</evidence>
<feature type="transmembrane region" description="Helical" evidence="8">
    <location>
        <begin position="782"/>
        <end position="805"/>
    </location>
</feature>
<dbReference type="Gene3D" id="1.10.287.1260">
    <property type="match status" value="1"/>
</dbReference>
<evidence type="ECO:0000256" key="8">
    <source>
        <dbReference type="SAM" id="Phobius"/>
    </source>
</evidence>
<feature type="transmembrane region" description="Helical" evidence="8">
    <location>
        <begin position="592"/>
        <end position="615"/>
    </location>
</feature>
<evidence type="ECO:0000256" key="3">
    <source>
        <dbReference type="ARBA" id="ARBA00022475"/>
    </source>
</evidence>
<feature type="transmembrane region" description="Helical" evidence="8">
    <location>
        <begin position="860"/>
        <end position="880"/>
    </location>
</feature>
<evidence type="ECO:0000256" key="5">
    <source>
        <dbReference type="ARBA" id="ARBA00022989"/>
    </source>
</evidence>
<dbReference type="InterPro" id="IPR011014">
    <property type="entry name" value="MscS_channel_TM-2"/>
</dbReference>
<keyword evidence="6 8" id="KW-0472">Membrane</keyword>
<evidence type="ECO:0000259" key="11">
    <source>
        <dbReference type="Pfam" id="PF21088"/>
    </source>
</evidence>
<dbReference type="Gene3D" id="2.30.30.60">
    <property type="match status" value="1"/>
</dbReference>
<dbReference type="InterPro" id="IPR049142">
    <property type="entry name" value="MS_channel_1st"/>
</dbReference>
<dbReference type="PANTHER" id="PTHR30347">
    <property type="entry name" value="POTASSIUM CHANNEL RELATED"/>
    <property type="match status" value="1"/>
</dbReference>
<feature type="transmembrane region" description="Helical" evidence="8">
    <location>
        <begin position="817"/>
        <end position="839"/>
    </location>
</feature>
<evidence type="ECO:0000256" key="7">
    <source>
        <dbReference type="SAM" id="Coils"/>
    </source>
</evidence>
<evidence type="ECO:0000256" key="1">
    <source>
        <dbReference type="ARBA" id="ARBA00004651"/>
    </source>
</evidence>
<gene>
    <name evidence="12" type="ORF">THII_1463</name>
</gene>
<dbReference type="SUPFAM" id="SSF82689">
    <property type="entry name" value="Mechanosensitive channel protein MscS (YggB), C-terminal domain"/>
    <property type="match status" value="1"/>
</dbReference>
<dbReference type="GO" id="GO:0008381">
    <property type="term" value="F:mechanosensitive monoatomic ion channel activity"/>
    <property type="evidence" value="ECO:0007669"/>
    <property type="project" value="UniProtKB-ARBA"/>
</dbReference>
<dbReference type="PANTHER" id="PTHR30347:SF1">
    <property type="entry name" value="MECHANOSENSITIVE CHANNEL MSCK"/>
    <property type="match status" value="1"/>
</dbReference>
<organism evidence="12 13">
    <name type="scientific">Thioploca ingrica</name>
    <dbReference type="NCBI Taxonomy" id="40754"/>
    <lineage>
        <taxon>Bacteria</taxon>
        <taxon>Pseudomonadati</taxon>
        <taxon>Pseudomonadota</taxon>
        <taxon>Gammaproteobacteria</taxon>
        <taxon>Thiotrichales</taxon>
        <taxon>Thiotrichaceae</taxon>
        <taxon>Thioploca</taxon>
    </lineage>
</organism>
<comment type="similarity">
    <text evidence="2">Belongs to the MscS (TC 1.A.23) family.</text>
</comment>
<feature type="transmembrane region" description="Helical" evidence="8">
    <location>
        <begin position="649"/>
        <end position="667"/>
    </location>
</feature>
<dbReference type="InterPro" id="IPR010920">
    <property type="entry name" value="LSM_dom_sf"/>
</dbReference>
<dbReference type="Pfam" id="PF21082">
    <property type="entry name" value="MS_channel_3rd"/>
    <property type="match status" value="1"/>
</dbReference>
<dbReference type="Proteomes" id="UP000031623">
    <property type="component" value="Chromosome"/>
</dbReference>
<keyword evidence="3" id="KW-1003">Cell membrane</keyword>
<dbReference type="OrthoDB" id="9799209at2"/>
<feature type="transmembrane region" description="Helical" evidence="8">
    <location>
        <begin position="716"/>
        <end position="740"/>
    </location>
</feature>
<feature type="domain" description="Mechanosensitive ion channel MscS C-terminal" evidence="10">
    <location>
        <begin position="1076"/>
        <end position="1157"/>
    </location>
</feature>
<keyword evidence="7" id="KW-0175">Coiled coil</keyword>
<comment type="subcellular location">
    <subcellularLocation>
        <location evidence="1">Cell membrane</location>
        <topology evidence="1">Multi-pass membrane protein</topology>
    </subcellularLocation>
</comment>
<feature type="coiled-coil region" evidence="7">
    <location>
        <begin position="414"/>
        <end position="495"/>
    </location>
</feature>
<feature type="domain" description="Mechanosensitive ion channel transmembrane helices 2/3" evidence="11">
    <location>
        <begin position="962"/>
        <end position="999"/>
    </location>
</feature>